<feature type="compositionally biased region" description="Basic and acidic residues" evidence="1">
    <location>
        <begin position="349"/>
        <end position="360"/>
    </location>
</feature>
<feature type="compositionally biased region" description="Low complexity" evidence="1">
    <location>
        <begin position="270"/>
        <end position="284"/>
    </location>
</feature>
<evidence type="ECO:0000313" key="2">
    <source>
        <dbReference type="EMBL" id="KZT62328.1"/>
    </source>
</evidence>
<organism evidence="2 3">
    <name type="scientific">Calocera cornea HHB12733</name>
    <dbReference type="NCBI Taxonomy" id="1353952"/>
    <lineage>
        <taxon>Eukaryota</taxon>
        <taxon>Fungi</taxon>
        <taxon>Dikarya</taxon>
        <taxon>Basidiomycota</taxon>
        <taxon>Agaricomycotina</taxon>
        <taxon>Dacrymycetes</taxon>
        <taxon>Dacrymycetales</taxon>
        <taxon>Dacrymycetaceae</taxon>
        <taxon>Calocera</taxon>
    </lineage>
</organism>
<feature type="compositionally biased region" description="Basic and acidic residues" evidence="1">
    <location>
        <begin position="311"/>
        <end position="328"/>
    </location>
</feature>
<evidence type="ECO:0000313" key="3">
    <source>
        <dbReference type="Proteomes" id="UP000076842"/>
    </source>
</evidence>
<feature type="compositionally biased region" description="Basic and acidic residues" evidence="1">
    <location>
        <begin position="244"/>
        <end position="269"/>
    </location>
</feature>
<sequence length="360" mass="40437">MFPVDDEHAVIALQLFELSSSALLDILRLSPEDSAKNIQFQLSRQPRWSVISSPSFSQFILFARRYKDPRSARTVTWTIWKVLGMRYKEAEDSDRSRAPHSPLRHGTQLKGWFGMLWSKAVLQSGWIDMLVEYGYKEVLRMDEEYCRMLQETILLLEDQLIPHLGPLARLVLEHPPPLMIGGFEEQMRKAVAYRPPPPPPPPPVTALSSWPNKAVFHPERWFRLPDYAPQRRASDVELGTLAVKKGETEEDNPRSEQASGEHQEPHRVVTTDGGPTGTHGPSSTQEQIPTEEPISAQKLTLGEEVAPPPSPKDDIQAASCRERHRADADTAEQETASEHRIGVVAAEQGGERSAGDHADE</sequence>
<proteinExistence type="predicted"/>
<dbReference type="Proteomes" id="UP000076842">
    <property type="component" value="Unassembled WGS sequence"/>
</dbReference>
<dbReference type="AlphaFoldDB" id="A0A165JVJ0"/>
<keyword evidence="3" id="KW-1185">Reference proteome</keyword>
<evidence type="ECO:0000256" key="1">
    <source>
        <dbReference type="SAM" id="MobiDB-lite"/>
    </source>
</evidence>
<dbReference type="EMBL" id="KV423917">
    <property type="protein sequence ID" value="KZT62328.1"/>
    <property type="molecule type" value="Genomic_DNA"/>
</dbReference>
<gene>
    <name evidence="2" type="ORF">CALCODRAFT_248110</name>
</gene>
<name>A0A165JVJ0_9BASI</name>
<dbReference type="InParanoid" id="A0A165JVJ0"/>
<protein>
    <submittedName>
        <fullName evidence="2">Uncharacterized protein</fullName>
    </submittedName>
</protein>
<accession>A0A165JVJ0</accession>
<reference evidence="2 3" key="1">
    <citation type="journal article" date="2016" name="Mol. Biol. Evol.">
        <title>Comparative Genomics of Early-Diverging Mushroom-Forming Fungi Provides Insights into the Origins of Lignocellulose Decay Capabilities.</title>
        <authorList>
            <person name="Nagy L.G."/>
            <person name="Riley R."/>
            <person name="Tritt A."/>
            <person name="Adam C."/>
            <person name="Daum C."/>
            <person name="Floudas D."/>
            <person name="Sun H."/>
            <person name="Yadav J.S."/>
            <person name="Pangilinan J."/>
            <person name="Larsson K.H."/>
            <person name="Matsuura K."/>
            <person name="Barry K."/>
            <person name="Labutti K."/>
            <person name="Kuo R."/>
            <person name="Ohm R.A."/>
            <person name="Bhattacharya S.S."/>
            <person name="Shirouzu T."/>
            <person name="Yoshinaga Y."/>
            <person name="Martin F.M."/>
            <person name="Grigoriev I.V."/>
            <person name="Hibbett D.S."/>
        </authorList>
    </citation>
    <scope>NUCLEOTIDE SEQUENCE [LARGE SCALE GENOMIC DNA]</scope>
    <source>
        <strain evidence="2 3">HHB12733</strain>
    </source>
</reference>
<feature type="region of interest" description="Disordered" evidence="1">
    <location>
        <begin position="242"/>
        <end position="360"/>
    </location>
</feature>